<comment type="caution">
    <text evidence="4">The sequence shown here is derived from an EMBL/GenBank/DDBJ whole genome shotgun (WGS) entry which is preliminary data.</text>
</comment>
<dbReference type="FunFam" id="3.10.20.30:FF:000003">
    <property type="entry name" value="Developmentally-regulated GTP-binding protein 1"/>
    <property type="match status" value="1"/>
</dbReference>
<dbReference type="Gene3D" id="3.10.20.30">
    <property type="match status" value="1"/>
</dbReference>
<proteinExistence type="predicted"/>
<dbReference type="Pfam" id="PF02824">
    <property type="entry name" value="TGS"/>
    <property type="match status" value="1"/>
</dbReference>
<dbReference type="InterPro" id="IPR012676">
    <property type="entry name" value="TGS-like"/>
</dbReference>
<dbReference type="SUPFAM" id="SSF81271">
    <property type="entry name" value="TGS-like"/>
    <property type="match status" value="1"/>
</dbReference>
<dbReference type="InterPro" id="IPR012675">
    <property type="entry name" value="Beta-grasp_dom_sf"/>
</dbReference>
<keyword evidence="2" id="KW-0342">GTP-binding</keyword>
<evidence type="ECO:0000256" key="1">
    <source>
        <dbReference type="ARBA" id="ARBA00022741"/>
    </source>
</evidence>
<dbReference type="PANTHER" id="PTHR43127">
    <property type="entry name" value="DEVELOPMENTALLY-REGULATED GTP-BINDING PROTEIN 2"/>
    <property type="match status" value="1"/>
</dbReference>
<dbReference type="GO" id="GO:0003924">
    <property type="term" value="F:GTPase activity"/>
    <property type="evidence" value="ECO:0007669"/>
    <property type="project" value="InterPro"/>
</dbReference>
<protein>
    <recommendedName>
        <fullName evidence="3">TGS domain-containing protein</fullName>
    </recommendedName>
</protein>
<dbReference type="PROSITE" id="PS51880">
    <property type="entry name" value="TGS"/>
    <property type="match status" value="1"/>
</dbReference>
<organism evidence="4">
    <name type="scientific">marine sediment metagenome</name>
    <dbReference type="NCBI Taxonomy" id="412755"/>
    <lineage>
        <taxon>unclassified sequences</taxon>
        <taxon>metagenomes</taxon>
        <taxon>ecological metagenomes</taxon>
    </lineage>
</organism>
<evidence type="ECO:0000256" key="2">
    <source>
        <dbReference type="ARBA" id="ARBA00023134"/>
    </source>
</evidence>
<dbReference type="InterPro" id="IPR027417">
    <property type="entry name" value="P-loop_NTPase"/>
</dbReference>
<gene>
    <name evidence="4" type="ORF">S01H1_32453</name>
</gene>
<dbReference type="Gene3D" id="3.40.50.300">
    <property type="entry name" value="P-loop containing nucleotide triphosphate hydrolases"/>
    <property type="match status" value="1"/>
</dbReference>
<reference evidence="4" key="1">
    <citation type="journal article" date="2014" name="Front. Microbiol.">
        <title>High frequency of phylogenetically diverse reductive dehalogenase-homologous genes in deep subseafloor sedimentary metagenomes.</title>
        <authorList>
            <person name="Kawai M."/>
            <person name="Futagami T."/>
            <person name="Toyoda A."/>
            <person name="Takaki Y."/>
            <person name="Nishi S."/>
            <person name="Hori S."/>
            <person name="Arai W."/>
            <person name="Tsubouchi T."/>
            <person name="Morono Y."/>
            <person name="Uchiyama I."/>
            <person name="Ito T."/>
            <person name="Fujiyama A."/>
            <person name="Inagaki F."/>
            <person name="Takami H."/>
        </authorList>
    </citation>
    <scope>NUCLEOTIDE SEQUENCE</scope>
    <source>
        <strain evidence="4">Expedition CK06-06</strain>
    </source>
</reference>
<feature type="non-terminal residue" evidence="4">
    <location>
        <position position="1"/>
    </location>
</feature>
<evidence type="ECO:0000313" key="4">
    <source>
        <dbReference type="EMBL" id="GAG03297.1"/>
    </source>
</evidence>
<dbReference type="AlphaFoldDB" id="X0UVR6"/>
<dbReference type="SUPFAM" id="SSF52540">
    <property type="entry name" value="P-loop containing nucleoside triphosphate hydrolases"/>
    <property type="match status" value="1"/>
</dbReference>
<dbReference type="GO" id="GO:0005525">
    <property type="term" value="F:GTP binding"/>
    <property type="evidence" value="ECO:0007669"/>
    <property type="project" value="UniProtKB-KW"/>
</dbReference>
<evidence type="ECO:0000259" key="3">
    <source>
        <dbReference type="PROSITE" id="PS51880"/>
    </source>
</evidence>
<sequence length="128" mass="14686">VVINKKDLADKKTLDAIILKIKERGLNVLTISATTGDGLNKLREEIFSQLKLIRIYMKPVGKQTDYEEPLILRKDAKVEDACRKLHRDFKRKFRYATVSGPSAKHTVQKVGLEHTLQDEDILTIVTWI</sequence>
<accession>X0UVR6</accession>
<name>X0UVR6_9ZZZZ</name>
<keyword evidence="1" id="KW-0547">Nucleotide-binding</keyword>
<dbReference type="InterPro" id="IPR045001">
    <property type="entry name" value="DRG"/>
</dbReference>
<dbReference type="InterPro" id="IPR004095">
    <property type="entry name" value="TGS"/>
</dbReference>
<dbReference type="EMBL" id="BARS01020094">
    <property type="protein sequence ID" value="GAG03297.1"/>
    <property type="molecule type" value="Genomic_DNA"/>
</dbReference>
<feature type="domain" description="TGS" evidence="3">
    <location>
        <begin position="51"/>
        <end position="126"/>
    </location>
</feature>